<name>M8B0N3_AEGTA</name>
<organism evidence="1">
    <name type="scientific">Aegilops tauschii</name>
    <name type="common">Tausch's goatgrass</name>
    <name type="synonym">Aegilops squarrosa</name>
    <dbReference type="NCBI Taxonomy" id="37682"/>
    <lineage>
        <taxon>Eukaryota</taxon>
        <taxon>Viridiplantae</taxon>
        <taxon>Streptophyta</taxon>
        <taxon>Embryophyta</taxon>
        <taxon>Tracheophyta</taxon>
        <taxon>Spermatophyta</taxon>
        <taxon>Magnoliopsida</taxon>
        <taxon>Liliopsida</taxon>
        <taxon>Poales</taxon>
        <taxon>Poaceae</taxon>
        <taxon>BOP clade</taxon>
        <taxon>Pooideae</taxon>
        <taxon>Triticodae</taxon>
        <taxon>Triticeae</taxon>
        <taxon>Triticinae</taxon>
        <taxon>Aegilops</taxon>
    </lineage>
</organism>
<reference evidence="1" key="1">
    <citation type="submission" date="2015-06" db="UniProtKB">
        <authorList>
            <consortium name="EnsemblPlants"/>
        </authorList>
    </citation>
    <scope>IDENTIFICATION</scope>
</reference>
<sequence>MALSHELVHHGYSQSSKWSTDISPSRIEATIFTKLCAAVQVEHTQQSKLSWVLTGHVVFVNMILVNYFYRPLIGIGAAIKVAKI</sequence>
<protein>
    <submittedName>
        <fullName evidence="1">Uncharacterized protein</fullName>
    </submittedName>
</protein>
<evidence type="ECO:0000313" key="1">
    <source>
        <dbReference type="EnsemblPlants" id="EMT10297"/>
    </source>
</evidence>
<dbReference type="AlphaFoldDB" id="M8B0N3"/>
<proteinExistence type="predicted"/>
<dbReference type="EnsemblPlants" id="EMT10297">
    <property type="protein sequence ID" value="EMT10297"/>
    <property type="gene ID" value="F775_24209"/>
</dbReference>
<accession>M8B0N3</accession>